<comment type="caution">
    <text evidence="1">The sequence shown here is derived from an EMBL/GenBank/DDBJ whole genome shotgun (WGS) entry which is preliminary data.</text>
</comment>
<accession>A0ABR7DNB2</accession>
<gene>
    <name evidence="1" type="ORF">H8S65_09115</name>
</gene>
<keyword evidence="2" id="KW-1185">Reference proteome</keyword>
<dbReference type="InterPro" id="IPR029063">
    <property type="entry name" value="SAM-dependent_MTases_sf"/>
</dbReference>
<organism evidence="1 2">
    <name type="scientific">Parabacteroides hominis</name>
    <dbReference type="NCBI Taxonomy" id="2763057"/>
    <lineage>
        <taxon>Bacteria</taxon>
        <taxon>Pseudomonadati</taxon>
        <taxon>Bacteroidota</taxon>
        <taxon>Bacteroidia</taxon>
        <taxon>Bacteroidales</taxon>
        <taxon>Tannerellaceae</taxon>
        <taxon>Parabacteroides</taxon>
    </lineage>
</organism>
<name>A0ABR7DNB2_9BACT</name>
<evidence type="ECO:0000313" key="2">
    <source>
        <dbReference type="Proteomes" id="UP000651475"/>
    </source>
</evidence>
<proteinExistence type="predicted"/>
<dbReference type="Gene3D" id="3.40.50.150">
    <property type="entry name" value="Vaccinia Virus protein VP39"/>
    <property type="match status" value="1"/>
</dbReference>
<sequence length="192" mass="22591">MTEEELELLRNEQENSKIYLEFGSGNSTLMAASCCHIQQMVVVESDDSFFRANVDPNPEIKEALVSGKLNYQYINVGKTEEWGYPITFDYMESWSNYHSKAFHFGMNYDLVLVDGRFRIACILQTCLRCSNKTRILVHDFFIRPSYFVVLPFLILIKQVDTFGLFKIDVRKVKKNRSLIKEYIEIFQYYPEL</sequence>
<reference evidence="1 2" key="1">
    <citation type="submission" date="2020-08" db="EMBL/GenBank/DDBJ databases">
        <title>Genome public.</title>
        <authorList>
            <person name="Liu C."/>
            <person name="Sun Q."/>
        </authorList>
    </citation>
    <scope>NUCLEOTIDE SEQUENCE [LARGE SCALE GENOMIC DNA]</scope>
    <source>
        <strain evidence="1 2">NSJ-79</strain>
    </source>
</reference>
<dbReference type="Proteomes" id="UP000651475">
    <property type="component" value="Unassembled WGS sequence"/>
</dbReference>
<evidence type="ECO:0000313" key="1">
    <source>
        <dbReference type="EMBL" id="MBC5632926.1"/>
    </source>
</evidence>
<dbReference type="EMBL" id="JACOOJ010000013">
    <property type="protein sequence ID" value="MBC5632926.1"/>
    <property type="molecule type" value="Genomic_DNA"/>
</dbReference>
<protein>
    <recommendedName>
        <fullName evidence="3">Class I SAM-dependent methyltransferase</fullName>
    </recommendedName>
</protein>
<evidence type="ECO:0008006" key="3">
    <source>
        <dbReference type="Google" id="ProtNLM"/>
    </source>
</evidence>
<dbReference type="RefSeq" id="WP_186929682.1">
    <property type="nucleotide sequence ID" value="NZ_JACOOJ010000013.1"/>
</dbReference>